<evidence type="ECO:0000313" key="6">
    <source>
        <dbReference type="Proteomes" id="UP000238288"/>
    </source>
</evidence>
<proteinExistence type="inferred from homology"/>
<dbReference type="CDD" id="cd07043">
    <property type="entry name" value="STAS_anti-anti-sigma_factors"/>
    <property type="match status" value="1"/>
</dbReference>
<dbReference type="GO" id="GO:0043856">
    <property type="term" value="F:anti-sigma factor antagonist activity"/>
    <property type="evidence" value="ECO:0007669"/>
    <property type="project" value="InterPro"/>
</dbReference>
<organism evidence="5 6">
    <name type="scientific">Pseudoalteromonas carrageenovora IAM 12662</name>
    <dbReference type="NCBI Taxonomy" id="1314868"/>
    <lineage>
        <taxon>Bacteria</taxon>
        <taxon>Pseudomonadati</taxon>
        <taxon>Pseudomonadota</taxon>
        <taxon>Gammaproteobacteria</taxon>
        <taxon>Alteromonadales</taxon>
        <taxon>Pseudoalteromonadaceae</taxon>
        <taxon>Pseudoalteromonas</taxon>
    </lineage>
</organism>
<dbReference type="InterPro" id="IPR036513">
    <property type="entry name" value="STAS_dom_sf"/>
</dbReference>
<dbReference type="Gene3D" id="3.30.750.24">
    <property type="entry name" value="STAS domain"/>
    <property type="match status" value="1"/>
</dbReference>
<dbReference type="NCBIfam" id="TIGR00377">
    <property type="entry name" value="ant_ant_sig"/>
    <property type="match status" value="1"/>
</dbReference>
<evidence type="ECO:0000259" key="3">
    <source>
        <dbReference type="PROSITE" id="PS50801"/>
    </source>
</evidence>
<dbReference type="EMBL" id="AQGW01000023">
    <property type="protein sequence ID" value="MBE0383754.1"/>
    <property type="molecule type" value="Genomic_DNA"/>
</dbReference>
<dbReference type="SUPFAM" id="SSF52091">
    <property type="entry name" value="SpoIIaa-like"/>
    <property type="match status" value="1"/>
</dbReference>
<dbReference type="Pfam" id="PF01740">
    <property type="entry name" value="STAS"/>
    <property type="match status" value="1"/>
</dbReference>
<evidence type="ECO:0000313" key="5">
    <source>
        <dbReference type="EMBL" id="SOU41593.1"/>
    </source>
</evidence>
<dbReference type="EMBL" id="LT965928">
    <property type="protein sequence ID" value="SOU41593.1"/>
    <property type="molecule type" value="Genomic_DNA"/>
</dbReference>
<evidence type="ECO:0000256" key="2">
    <source>
        <dbReference type="RuleBase" id="RU003749"/>
    </source>
</evidence>
<name>A0A2K4XBA5_PSEVC</name>
<dbReference type="PANTHER" id="PTHR33495:SF15">
    <property type="entry name" value="STAS DOMAIN-CONTAINING PROTEIN"/>
    <property type="match status" value="1"/>
</dbReference>
<protein>
    <recommendedName>
        <fullName evidence="2">Anti-sigma factor antagonist</fullName>
    </recommendedName>
</protein>
<dbReference type="AlphaFoldDB" id="A0A2K4XBA5"/>
<sequence length="105" mass="12090">MEFIMSLTKNESVDGTTLTIQIKGKFDFNLVQSFRQAYAQMSDKTVKVIIDLRETDYMDSSALGMLLNMKKTIEGQVKTIEISNCQPQLRKILQISRFDKKFDIS</sequence>
<dbReference type="PANTHER" id="PTHR33495">
    <property type="entry name" value="ANTI-SIGMA FACTOR ANTAGONIST TM_1081-RELATED-RELATED"/>
    <property type="match status" value="1"/>
</dbReference>
<dbReference type="Proteomes" id="UP000238288">
    <property type="component" value="Chromosome PCAR9a"/>
</dbReference>
<reference evidence="5 6" key="2">
    <citation type="submission" date="2017-11" db="EMBL/GenBank/DDBJ databases">
        <authorList>
            <person name="Han C.G."/>
        </authorList>
    </citation>
    <scope>NUCLEOTIDE SEQUENCE [LARGE SCALE GENOMIC DNA]</scope>
    <source>
        <strain evidence="6">ATCC 43555</strain>
        <strain evidence="5">ATCC43555</strain>
    </source>
</reference>
<feature type="domain" description="STAS" evidence="3">
    <location>
        <begin position="18"/>
        <end position="105"/>
    </location>
</feature>
<dbReference type="Proteomes" id="UP000615003">
    <property type="component" value="Unassembled WGS sequence"/>
</dbReference>
<gene>
    <name evidence="5" type="ORF">PCAR9_A30780</name>
    <name evidence="4" type="ORF">PCARR_a2065</name>
</gene>
<accession>A0A2K4XBA5</accession>
<dbReference type="InterPro" id="IPR002645">
    <property type="entry name" value="STAS_dom"/>
</dbReference>
<evidence type="ECO:0000313" key="4">
    <source>
        <dbReference type="EMBL" id="MBE0383754.1"/>
    </source>
</evidence>
<keyword evidence="7" id="KW-1185">Reference proteome</keyword>
<comment type="similarity">
    <text evidence="1 2">Belongs to the anti-sigma-factor antagonist family.</text>
</comment>
<dbReference type="InterPro" id="IPR003658">
    <property type="entry name" value="Anti-sigma_ant"/>
</dbReference>
<evidence type="ECO:0000313" key="7">
    <source>
        <dbReference type="Proteomes" id="UP000615003"/>
    </source>
</evidence>
<evidence type="ECO:0000256" key="1">
    <source>
        <dbReference type="ARBA" id="ARBA00009013"/>
    </source>
</evidence>
<reference evidence="4 7" key="1">
    <citation type="submission" date="2015-06" db="EMBL/GenBank/DDBJ databases">
        <title>Genome sequence of Pseudoalteromonas carrageenovora.</title>
        <authorList>
            <person name="Xie B.-B."/>
            <person name="Rong J.-C."/>
            <person name="Qin Q.-L."/>
            <person name="Zhang Y.-Z."/>
        </authorList>
    </citation>
    <scope>NUCLEOTIDE SEQUENCE [LARGE SCALE GENOMIC DNA]</scope>
    <source>
        <strain evidence="4 7">IAM 12662</strain>
    </source>
</reference>
<dbReference type="PROSITE" id="PS50801">
    <property type="entry name" value="STAS"/>
    <property type="match status" value="1"/>
</dbReference>